<name>G8BPK0_TETPH</name>
<dbReference type="SUPFAM" id="SSF46689">
    <property type="entry name" value="Homeodomain-like"/>
    <property type="match status" value="1"/>
</dbReference>
<dbReference type="Proteomes" id="UP000005666">
    <property type="component" value="Chromosome 2"/>
</dbReference>
<keyword evidence="1 4" id="KW-0238">DNA-binding</keyword>
<protein>
    <recommendedName>
        <fullName evidence="6">Homeobox domain-containing protein</fullName>
    </recommendedName>
</protein>
<proteinExistence type="predicted"/>
<dbReference type="OrthoDB" id="10056939at2759"/>
<dbReference type="Pfam" id="PF05920">
    <property type="entry name" value="Homeobox_KN"/>
    <property type="match status" value="1"/>
</dbReference>
<dbReference type="GO" id="GO:0005634">
    <property type="term" value="C:nucleus"/>
    <property type="evidence" value="ECO:0007669"/>
    <property type="project" value="UniProtKB-SubCell"/>
</dbReference>
<dbReference type="STRING" id="1071381.G8BPK0"/>
<dbReference type="InterPro" id="IPR001356">
    <property type="entry name" value="HD"/>
</dbReference>
<dbReference type="GeneID" id="11534712"/>
<dbReference type="PROSITE" id="PS50071">
    <property type="entry name" value="HOMEOBOX_2"/>
    <property type="match status" value="1"/>
</dbReference>
<feature type="DNA-binding region" description="Homeobox" evidence="4">
    <location>
        <begin position="153"/>
        <end position="215"/>
    </location>
</feature>
<dbReference type="InterPro" id="IPR050224">
    <property type="entry name" value="TALE_homeobox"/>
</dbReference>
<evidence type="ECO:0000313" key="8">
    <source>
        <dbReference type="Proteomes" id="UP000005666"/>
    </source>
</evidence>
<feature type="region of interest" description="Disordered" evidence="5">
    <location>
        <begin position="139"/>
        <end position="158"/>
    </location>
</feature>
<dbReference type="InterPro" id="IPR009057">
    <property type="entry name" value="Homeodomain-like_sf"/>
</dbReference>
<evidence type="ECO:0000256" key="3">
    <source>
        <dbReference type="ARBA" id="ARBA00023242"/>
    </source>
</evidence>
<keyword evidence="3 4" id="KW-0539">Nucleus</keyword>
<gene>
    <name evidence="7" type="primary">TPHA0B02580</name>
    <name evidence="7" type="ordered locus">TPHA_0B02580</name>
</gene>
<dbReference type="CDD" id="cd00086">
    <property type="entry name" value="homeodomain"/>
    <property type="match status" value="1"/>
</dbReference>
<sequence length="264" mass="29608">MLHPSRQQQNVILPPIKSLIDSLDTQVNPQSYDINSINNARLSAVTPLNATYKTYVPEKAYLSIPYSNNIRSIPTPIPSPHASPLSYPISEDDNQILNAAVAINSINQSLNNVVTSTVPQTKVATKTSRTKAQKKVRSKSFSTINTQTTSKTSIGKRSNLPKQSVDVLNKWLLNHLGNPYPTPKEKEELLELTGLSKIQLSNWFINVRRRKIFNDYYNLINKHNGADSASSSSDEESSQNLTLPVTRRKKLSDRLEELKKLNEL</sequence>
<dbReference type="OMA" id="GNGDEDH"/>
<feature type="region of interest" description="Disordered" evidence="5">
    <location>
        <begin position="225"/>
        <end position="246"/>
    </location>
</feature>
<dbReference type="GO" id="GO:0006355">
    <property type="term" value="P:regulation of DNA-templated transcription"/>
    <property type="evidence" value="ECO:0007669"/>
    <property type="project" value="InterPro"/>
</dbReference>
<keyword evidence="8" id="KW-1185">Reference proteome</keyword>
<dbReference type="InterPro" id="IPR008422">
    <property type="entry name" value="KN_HD"/>
</dbReference>
<dbReference type="KEGG" id="tpf:TPHA_0B02580"/>
<comment type="subcellular location">
    <subcellularLocation>
        <location evidence="4">Nucleus</location>
    </subcellularLocation>
</comment>
<evidence type="ECO:0000313" key="7">
    <source>
        <dbReference type="EMBL" id="CCE61931.1"/>
    </source>
</evidence>
<organism evidence="7 8">
    <name type="scientific">Tetrapisispora phaffii (strain ATCC 24235 / CBS 4417 / NBRC 1672 / NRRL Y-8282 / UCD 70-5)</name>
    <name type="common">Yeast</name>
    <name type="synonym">Fabospora phaffii</name>
    <dbReference type="NCBI Taxonomy" id="1071381"/>
    <lineage>
        <taxon>Eukaryota</taxon>
        <taxon>Fungi</taxon>
        <taxon>Dikarya</taxon>
        <taxon>Ascomycota</taxon>
        <taxon>Saccharomycotina</taxon>
        <taxon>Saccharomycetes</taxon>
        <taxon>Saccharomycetales</taxon>
        <taxon>Saccharomycetaceae</taxon>
        <taxon>Tetrapisispora</taxon>
    </lineage>
</organism>
<dbReference type="eggNOG" id="KOG0773">
    <property type="taxonomic scope" value="Eukaryota"/>
</dbReference>
<evidence type="ECO:0000259" key="6">
    <source>
        <dbReference type="PROSITE" id="PS50071"/>
    </source>
</evidence>
<keyword evidence="2 4" id="KW-0371">Homeobox</keyword>
<dbReference type="Gene3D" id="1.10.10.60">
    <property type="entry name" value="Homeodomain-like"/>
    <property type="match status" value="1"/>
</dbReference>
<dbReference type="GO" id="GO:0003677">
    <property type="term" value="F:DNA binding"/>
    <property type="evidence" value="ECO:0007669"/>
    <property type="project" value="UniProtKB-UniRule"/>
</dbReference>
<feature type="domain" description="Homeobox" evidence="6">
    <location>
        <begin position="151"/>
        <end position="214"/>
    </location>
</feature>
<dbReference type="SMART" id="SM00389">
    <property type="entry name" value="HOX"/>
    <property type="match status" value="1"/>
</dbReference>
<evidence type="ECO:0000256" key="5">
    <source>
        <dbReference type="SAM" id="MobiDB-lite"/>
    </source>
</evidence>
<dbReference type="PANTHER" id="PTHR11850">
    <property type="entry name" value="HOMEOBOX PROTEIN TRANSCRIPTION FACTORS"/>
    <property type="match status" value="1"/>
</dbReference>
<evidence type="ECO:0000256" key="4">
    <source>
        <dbReference type="PROSITE-ProRule" id="PRU00108"/>
    </source>
</evidence>
<dbReference type="HOGENOM" id="CLU_950539_0_0_1"/>
<evidence type="ECO:0000256" key="1">
    <source>
        <dbReference type="ARBA" id="ARBA00023125"/>
    </source>
</evidence>
<evidence type="ECO:0000256" key="2">
    <source>
        <dbReference type="ARBA" id="ARBA00023155"/>
    </source>
</evidence>
<accession>G8BPK0</accession>
<reference evidence="7 8" key="1">
    <citation type="journal article" date="2011" name="Proc. Natl. Acad. Sci. U.S.A.">
        <title>Evolutionary erosion of yeast sex chromosomes by mating-type switching accidents.</title>
        <authorList>
            <person name="Gordon J.L."/>
            <person name="Armisen D."/>
            <person name="Proux-Wera E."/>
            <person name="Oheigeartaigh S.S."/>
            <person name="Byrne K.P."/>
            <person name="Wolfe K.H."/>
        </authorList>
    </citation>
    <scope>NUCLEOTIDE SEQUENCE [LARGE SCALE GENOMIC DNA]</scope>
    <source>
        <strain evidence="8">ATCC 24235 / CBS 4417 / NBRC 1672 / NRRL Y-8282 / UCD 70-5</strain>
    </source>
</reference>
<dbReference type="RefSeq" id="XP_003684365.1">
    <property type="nucleotide sequence ID" value="XM_003684317.1"/>
</dbReference>
<dbReference type="EMBL" id="HE612857">
    <property type="protein sequence ID" value="CCE61931.1"/>
    <property type="molecule type" value="Genomic_DNA"/>
</dbReference>
<dbReference type="AlphaFoldDB" id="G8BPK0"/>